<dbReference type="Pfam" id="PF12840">
    <property type="entry name" value="HTH_20"/>
    <property type="match status" value="1"/>
</dbReference>
<dbReference type="CDD" id="cd00090">
    <property type="entry name" value="HTH_ARSR"/>
    <property type="match status" value="1"/>
</dbReference>
<dbReference type="STRING" id="1120920.SAMN03080599_01199"/>
<organism evidence="1 2">
    <name type="scientific">Acidaminobacter hydrogenoformans DSM 2784</name>
    <dbReference type="NCBI Taxonomy" id="1120920"/>
    <lineage>
        <taxon>Bacteria</taxon>
        <taxon>Bacillati</taxon>
        <taxon>Bacillota</taxon>
        <taxon>Clostridia</taxon>
        <taxon>Peptostreptococcales</taxon>
        <taxon>Acidaminobacteraceae</taxon>
        <taxon>Acidaminobacter</taxon>
    </lineage>
</organism>
<dbReference type="OrthoDB" id="9788770at2"/>
<gene>
    <name evidence="1" type="ORF">SAMN03080599_01199</name>
</gene>
<dbReference type="InterPro" id="IPR011991">
    <property type="entry name" value="ArsR-like_HTH"/>
</dbReference>
<dbReference type="SUPFAM" id="SSF46785">
    <property type="entry name" value="Winged helix' DNA-binding domain"/>
    <property type="match status" value="1"/>
</dbReference>
<reference evidence="1 2" key="1">
    <citation type="submission" date="2016-10" db="EMBL/GenBank/DDBJ databases">
        <authorList>
            <person name="de Groot N.N."/>
        </authorList>
    </citation>
    <scope>NUCLEOTIDE SEQUENCE [LARGE SCALE GENOMIC DNA]</scope>
    <source>
        <strain evidence="1 2">DSM 2784</strain>
    </source>
</reference>
<dbReference type="InterPro" id="IPR036390">
    <property type="entry name" value="WH_DNA-bd_sf"/>
</dbReference>
<sequence>MGTERILKSPEEIKIMSDPLRMTIFKAFHHLNKPATAKQVADALTLAPAKVHYHVQKLLGIGIIELDHTEEINGIIAKFYKTSVDSFVIDYTNISDKVRSSVYSKSENLYISTFNAFRDTFIDNIRKKVEKQLPPTAENRSGFLIHNTLKLQQKDYESFYGEMTTLVEKYMEHSCPEEACGTYQFLCSAIKEER</sequence>
<name>A0A1G5RW10_9FIRM</name>
<accession>A0A1G5RW10</accession>
<evidence type="ECO:0000313" key="1">
    <source>
        <dbReference type="EMBL" id="SCZ78302.1"/>
    </source>
</evidence>
<evidence type="ECO:0000313" key="2">
    <source>
        <dbReference type="Proteomes" id="UP000199208"/>
    </source>
</evidence>
<keyword evidence="2" id="KW-1185">Reference proteome</keyword>
<dbReference type="EMBL" id="FMWL01000004">
    <property type="protein sequence ID" value="SCZ78302.1"/>
    <property type="molecule type" value="Genomic_DNA"/>
</dbReference>
<dbReference type="RefSeq" id="WP_092589987.1">
    <property type="nucleotide sequence ID" value="NZ_FMWL01000004.1"/>
</dbReference>
<dbReference type="Gene3D" id="1.10.10.10">
    <property type="entry name" value="Winged helix-like DNA-binding domain superfamily/Winged helix DNA-binding domain"/>
    <property type="match status" value="1"/>
</dbReference>
<dbReference type="Proteomes" id="UP000199208">
    <property type="component" value="Unassembled WGS sequence"/>
</dbReference>
<protein>
    <submittedName>
        <fullName evidence="1">Helix-turn-helix domain-containing protein</fullName>
    </submittedName>
</protein>
<dbReference type="AlphaFoldDB" id="A0A1G5RW10"/>
<dbReference type="InterPro" id="IPR036388">
    <property type="entry name" value="WH-like_DNA-bd_sf"/>
</dbReference>
<proteinExistence type="predicted"/>